<dbReference type="AlphaFoldDB" id="A0A0N0BIM6"/>
<reference evidence="2 3" key="1">
    <citation type="submission" date="2015-07" db="EMBL/GenBank/DDBJ databases">
        <title>The genome of Melipona quadrifasciata.</title>
        <authorList>
            <person name="Pan H."/>
            <person name="Kapheim K."/>
        </authorList>
    </citation>
    <scope>NUCLEOTIDE SEQUENCE [LARGE SCALE GENOMIC DNA]</scope>
    <source>
        <strain evidence="2">0111107301</strain>
        <tissue evidence="2">Whole body</tissue>
    </source>
</reference>
<dbReference type="Proteomes" id="UP000053105">
    <property type="component" value="Unassembled WGS sequence"/>
</dbReference>
<proteinExistence type="predicted"/>
<protein>
    <submittedName>
        <fullName evidence="2">Uncharacterized protein</fullName>
    </submittedName>
</protein>
<dbReference type="OrthoDB" id="10039049at2759"/>
<feature type="compositionally biased region" description="Pro residues" evidence="1">
    <location>
        <begin position="705"/>
        <end position="724"/>
    </location>
</feature>
<gene>
    <name evidence="2" type="ORF">WN51_05842</name>
</gene>
<name>A0A0N0BIM6_9HYME</name>
<keyword evidence="3" id="KW-1185">Reference proteome</keyword>
<feature type="region of interest" description="Disordered" evidence="1">
    <location>
        <begin position="476"/>
        <end position="501"/>
    </location>
</feature>
<evidence type="ECO:0000313" key="3">
    <source>
        <dbReference type="Proteomes" id="UP000053105"/>
    </source>
</evidence>
<feature type="region of interest" description="Disordered" evidence="1">
    <location>
        <begin position="701"/>
        <end position="736"/>
    </location>
</feature>
<dbReference type="EMBL" id="KQ435727">
    <property type="protein sequence ID" value="KOX77954.1"/>
    <property type="molecule type" value="Genomic_DNA"/>
</dbReference>
<sequence length="873" mass="99068">MGWEKFDKARRLESARQFAGTRLKDEVRDIEFEVRCATLMQRKLAIGRFGSDLLSSGLETVVSSRANYLQYCAKPNIICEGTLPPPPSPPPSHVCMKLCQSEFSRVIQFVITSESENASPIEQQPTQHYSSMKIAGNKLARRRVGREVARIKTSRIVPVMTMNRLEGFSGEKRKISVQLTEARKSSPGYSTENLFAAANRTQTATVAIYKGKYKVWQKNCTCTPSDALKLRQIDGKLKILGTSTFLTTLPTCVSKIGHCVQSCERKHEELRNESSYERTLRTKSTVTIIGGSSVSVLQLERIAVGEDIAVPVEFLQVLQRHQFHAVEHAYLVVLQMKDQQTLQTAEGVIAYSDDVAIVRVQDLQVLPADERMGIQFPEIVSIEASDLIFAKVQRTQHSHVLQCDRYAVQAVPGQIQVLHTGTISKGIRMNAFELIRIERQQRKCEQPVQGVSVQSVKIFEQGWVQSCDSVMGQIQENQSNQTGKRGGVQPGTGQRVPRQIQGDQLIHVGDQTRIFEVIRTKRRSDFAVEAAKRGEITPYGRSCNEVSWEGTRCFKLFDGRYSWWTDEVEEDGGWREREEVEIGRRRFHSSRCVAAIPEAIHIPPPPLLKYTRRHFKNLVFIFQRRRNAPAGQRWKRCGLMKARPLRRTTPPLLEVYATAPHESRDPNQPIANFRCISVAPEEARFSELPPPKSLSLIKLHAVMNHPPPPPPPPSPSPSPPPPPSLSGDWPVSDGKTELESGNYRELLCEQKNTSLFQNNSKKQVADPYQELIYNIKDKWNQLWPQRRNDFSQEIPFSEKSATAPIYQLQTKQLASKLITSVRRAQNAQSLLTAVAMAYEYREYREYSDNSNNFVDTAIDRKCKNLVHVMYKNM</sequence>
<organism evidence="2 3">
    <name type="scientific">Melipona quadrifasciata</name>
    <dbReference type="NCBI Taxonomy" id="166423"/>
    <lineage>
        <taxon>Eukaryota</taxon>
        <taxon>Metazoa</taxon>
        <taxon>Ecdysozoa</taxon>
        <taxon>Arthropoda</taxon>
        <taxon>Hexapoda</taxon>
        <taxon>Insecta</taxon>
        <taxon>Pterygota</taxon>
        <taxon>Neoptera</taxon>
        <taxon>Endopterygota</taxon>
        <taxon>Hymenoptera</taxon>
        <taxon>Apocrita</taxon>
        <taxon>Aculeata</taxon>
        <taxon>Apoidea</taxon>
        <taxon>Anthophila</taxon>
        <taxon>Apidae</taxon>
        <taxon>Melipona</taxon>
    </lineage>
</organism>
<accession>A0A0N0BIM6</accession>
<evidence type="ECO:0000256" key="1">
    <source>
        <dbReference type="SAM" id="MobiDB-lite"/>
    </source>
</evidence>
<evidence type="ECO:0000313" key="2">
    <source>
        <dbReference type="EMBL" id="KOX77954.1"/>
    </source>
</evidence>